<dbReference type="InterPro" id="IPR010921">
    <property type="entry name" value="Trp_repressor/repl_initiator"/>
</dbReference>
<evidence type="ECO:0000313" key="2">
    <source>
        <dbReference type="Proteomes" id="UP001165641"/>
    </source>
</evidence>
<name>A0ABT4ZJR7_9RHOB</name>
<dbReference type="Proteomes" id="UP001165641">
    <property type="component" value="Unassembled WGS sequence"/>
</dbReference>
<dbReference type="RefSeq" id="WP_271890713.1">
    <property type="nucleotide sequence ID" value="NZ_JAQBIE010000046.1"/>
</dbReference>
<comment type="caution">
    <text evidence="1">The sequence shown here is derived from an EMBL/GenBank/DDBJ whole genome shotgun (WGS) entry which is preliminary data.</text>
</comment>
<evidence type="ECO:0000313" key="1">
    <source>
        <dbReference type="EMBL" id="MDB6179619.1"/>
    </source>
</evidence>
<dbReference type="Pfam" id="PF06627">
    <property type="entry name" value="DUF1153"/>
    <property type="match status" value="1"/>
</dbReference>
<dbReference type="SUPFAM" id="SSF48295">
    <property type="entry name" value="TrpR-like"/>
    <property type="match status" value="1"/>
</dbReference>
<keyword evidence="2" id="KW-1185">Reference proteome</keyword>
<dbReference type="InterPro" id="IPR036388">
    <property type="entry name" value="WH-like_DNA-bd_sf"/>
</dbReference>
<sequence>MFVKKINGPRIVTLPDGQILTVADLPPTTTRWVARRKETVVLAVEHGLVSRDEVLRRYGLSEEELDSWIGAIKRHGRAALKVTSLKNYRQP</sequence>
<reference evidence="1" key="1">
    <citation type="submission" date="2022-12" db="EMBL/GenBank/DDBJ databases">
        <title>Paracoccus onchidii sp. nov., isolated from a marine invertebrate from the South China Sea.</title>
        <authorList>
            <person name="Xu S."/>
            <person name="Liu Z."/>
            <person name="Xu Y."/>
        </authorList>
    </citation>
    <scope>NUCLEOTIDE SEQUENCE</scope>
    <source>
        <strain evidence="1">Z330</strain>
    </source>
</reference>
<protein>
    <submittedName>
        <fullName evidence="1">DUF1153 domain-containing protein</fullName>
    </submittedName>
</protein>
<dbReference type="InterPro" id="IPR009534">
    <property type="entry name" value="DUF1153"/>
</dbReference>
<proteinExistence type="predicted"/>
<gene>
    <name evidence="1" type="ORF">PAF17_19325</name>
</gene>
<dbReference type="Gene3D" id="1.10.10.10">
    <property type="entry name" value="Winged helix-like DNA-binding domain superfamily/Winged helix DNA-binding domain"/>
    <property type="match status" value="1"/>
</dbReference>
<dbReference type="EMBL" id="JAQBIE010000046">
    <property type="protein sequence ID" value="MDB6179619.1"/>
    <property type="molecule type" value="Genomic_DNA"/>
</dbReference>
<accession>A0ABT4ZJR7</accession>
<organism evidence="1 2">
    <name type="scientific">Paracoccus onchidii</name>
    <dbReference type="NCBI Taxonomy" id="3017813"/>
    <lineage>
        <taxon>Bacteria</taxon>
        <taxon>Pseudomonadati</taxon>
        <taxon>Pseudomonadota</taxon>
        <taxon>Alphaproteobacteria</taxon>
        <taxon>Rhodobacterales</taxon>
        <taxon>Paracoccaceae</taxon>
        <taxon>Paracoccus</taxon>
    </lineage>
</organism>